<dbReference type="GO" id="GO:0047617">
    <property type="term" value="F:fatty acyl-CoA hydrolase activity"/>
    <property type="evidence" value="ECO:0007669"/>
    <property type="project" value="TreeGrafter"/>
</dbReference>
<proteinExistence type="inferred from homology"/>
<dbReference type="PANTHER" id="PTHR31793:SF27">
    <property type="entry name" value="NOVEL THIOESTERASE SUPERFAMILY DOMAIN AND SAPOSIN A-TYPE DOMAIN CONTAINING PROTEIN (0610012H03RIK)"/>
    <property type="match status" value="1"/>
</dbReference>
<reference evidence="3 4" key="1">
    <citation type="journal article" date="2018" name="Nat. Biotechnol.">
        <title>A standardized bacterial taxonomy based on genome phylogeny substantially revises the tree of life.</title>
        <authorList>
            <person name="Parks D.H."/>
            <person name="Chuvochina M."/>
            <person name="Waite D.W."/>
            <person name="Rinke C."/>
            <person name="Skarshewski A."/>
            <person name="Chaumeil P.A."/>
            <person name="Hugenholtz P."/>
        </authorList>
    </citation>
    <scope>NUCLEOTIDE SEQUENCE [LARGE SCALE GENOMIC DNA]</scope>
    <source>
        <strain evidence="3">UBA11482</strain>
    </source>
</reference>
<dbReference type="AlphaFoldDB" id="A0A354M1Z9"/>
<dbReference type="InterPro" id="IPR029069">
    <property type="entry name" value="HotDog_dom_sf"/>
</dbReference>
<evidence type="ECO:0000256" key="2">
    <source>
        <dbReference type="ARBA" id="ARBA00022801"/>
    </source>
</evidence>
<organism evidence="3 4">
    <name type="scientific">Coprobacter fastidiosus</name>
    <dbReference type="NCBI Taxonomy" id="1099853"/>
    <lineage>
        <taxon>Bacteria</taxon>
        <taxon>Pseudomonadati</taxon>
        <taxon>Bacteroidota</taxon>
        <taxon>Bacteroidia</taxon>
        <taxon>Bacteroidales</taxon>
        <taxon>Barnesiellaceae</taxon>
        <taxon>Coprobacter</taxon>
    </lineage>
</organism>
<dbReference type="Gene3D" id="3.10.129.10">
    <property type="entry name" value="Hotdog Thioesterase"/>
    <property type="match status" value="1"/>
</dbReference>
<dbReference type="PANTHER" id="PTHR31793">
    <property type="entry name" value="4-HYDROXYBENZOYL-COA THIOESTERASE FAMILY MEMBER"/>
    <property type="match status" value="1"/>
</dbReference>
<evidence type="ECO:0000256" key="1">
    <source>
        <dbReference type="ARBA" id="ARBA00005953"/>
    </source>
</evidence>
<dbReference type="Proteomes" id="UP000262954">
    <property type="component" value="Unassembled WGS sequence"/>
</dbReference>
<sequence length="150" mass="17218">MQDIIFKHTLPVQLRFNDIDALGHVNNSIYFTFYDLGKARYFEEVKRSPINWNDADLVIANINANFLLPVFMHEKIAVQTATISIGNKSLKVAQRIINIETKEIKATCETVLVGFDVKTSSAKEISDAWREAISFYEERDFSKNSQTRPE</sequence>
<dbReference type="Pfam" id="PF13279">
    <property type="entry name" value="4HBT_2"/>
    <property type="match status" value="1"/>
</dbReference>
<protein>
    <submittedName>
        <fullName evidence="3">Acyl-CoA thioesterase</fullName>
    </submittedName>
</protein>
<dbReference type="CDD" id="cd00586">
    <property type="entry name" value="4HBT"/>
    <property type="match status" value="1"/>
</dbReference>
<evidence type="ECO:0000313" key="3">
    <source>
        <dbReference type="EMBL" id="HBJ08538.1"/>
    </source>
</evidence>
<dbReference type="EMBL" id="DNWC01000083">
    <property type="protein sequence ID" value="HBJ08538.1"/>
    <property type="molecule type" value="Genomic_DNA"/>
</dbReference>
<dbReference type="InterPro" id="IPR050563">
    <property type="entry name" value="4-hydroxybenzoyl-CoA_TE"/>
</dbReference>
<name>A0A354M1Z9_9BACT</name>
<comment type="caution">
    <text evidence="3">The sequence shown here is derived from an EMBL/GenBank/DDBJ whole genome shotgun (WGS) entry which is preliminary data.</text>
</comment>
<comment type="similarity">
    <text evidence="1">Belongs to the 4-hydroxybenzoyl-CoA thioesterase family.</text>
</comment>
<evidence type="ECO:0000313" key="4">
    <source>
        <dbReference type="Proteomes" id="UP000262954"/>
    </source>
</evidence>
<accession>A0A354M1Z9</accession>
<keyword evidence="2" id="KW-0378">Hydrolase</keyword>
<gene>
    <name evidence="3" type="ORF">DDY73_05985</name>
</gene>
<dbReference type="SUPFAM" id="SSF54637">
    <property type="entry name" value="Thioesterase/thiol ester dehydrase-isomerase"/>
    <property type="match status" value="1"/>
</dbReference>
<dbReference type="RefSeq" id="WP_022390254.1">
    <property type="nucleotide sequence ID" value="NZ_DBFJMN010000084.1"/>
</dbReference>